<keyword evidence="3" id="KW-1185">Reference proteome</keyword>
<comment type="caution">
    <text evidence="2">The sequence shown here is derived from an EMBL/GenBank/DDBJ whole genome shotgun (WGS) entry which is preliminary data.</text>
</comment>
<proteinExistence type="predicted"/>
<evidence type="ECO:0000313" key="3">
    <source>
        <dbReference type="Proteomes" id="UP000677457"/>
    </source>
</evidence>
<dbReference type="EMBL" id="BOQM01000045">
    <property type="protein sequence ID" value="GIM87751.1"/>
    <property type="molecule type" value="Genomic_DNA"/>
</dbReference>
<evidence type="ECO:0000313" key="2">
    <source>
        <dbReference type="EMBL" id="GIM87751.1"/>
    </source>
</evidence>
<dbReference type="Proteomes" id="UP000677457">
    <property type="component" value="Unassembled WGS sequence"/>
</dbReference>
<accession>A0ABQ4K0D4</accession>
<sequence>MDVSLGQGGIGGPGAGDVERHERTLTRIGDHGARSVRRPSRTLGAVTNRRASFPPKSPRRAAGLLAGLALGVAVLTGCSSSEGVSTNCGLDGCTVTFDRGANAETSILGVEAKLIGAQGDQVTVEVAGEQLTLTSGQPATEVGGLSVTLDSVTAEQVAIRVAQNSG</sequence>
<reference evidence="2 3" key="1">
    <citation type="submission" date="2021-03" db="EMBL/GenBank/DDBJ databases">
        <title>Whole genome shotgun sequence of Salinispora arenicola NBRC 105043.</title>
        <authorList>
            <person name="Komaki H."/>
            <person name="Tamura T."/>
        </authorList>
    </citation>
    <scope>NUCLEOTIDE SEQUENCE [LARGE SCALE GENOMIC DNA]</scope>
    <source>
        <strain evidence="2 3">NBRC 105043</strain>
    </source>
</reference>
<feature type="region of interest" description="Disordered" evidence="1">
    <location>
        <begin position="1"/>
        <end position="21"/>
    </location>
</feature>
<organism evidence="2 3">
    <name type="scientific">Salinispora arenicola</name>
    <dbReference type="NCBI Taxonomy" id="168697"/>
    <lineage>
        <taxon>Bacteria</taxon>
        <taxon>Bacillati</taxon>
        <taxon>Actinomycetota</taxon>
        <taxon>Actinomycetes</taxon>
        <taxon>Micromonosporales</taxon>
        <taxon>Micromonosporaceae</taxon>
        <taxon>Salinispora</taxon>
    </lineage>
</organism>
<name>A0ABQ4K0D4_SALAC</name>
<gene>
    <name evidence="2" type="ORF">Sar04_44870</name>
</gene>
<protein>
    <submittedName>
        <fullName evidence="2">Uncharacterized protein</fullName>
    </submittedName>
</protein>
<feature type="compositionally biased region" description="Gly residues" evidence="1">
    <location>
        <begin position="1"/>
        <end position="15"/>
    </location>
</feature>
<evidence type="ECO:0000256" key="1">
    <source>
        <dbReference type="SAM" id="MobiDB-lite"/>
    </source>
</evidence>